<evidence type="ECO:0000256" key="1">
    <source>
        <dbReference type="RuleBase" id="RU369123"/>
    </source>
</evidence>
<comment type="subunit">
    <text evidence="1">Homotrimer.</text>
</comment>
<dbReference type="Gene3D" id="1.20.120.550">
    <property type="entry name" value="Membrane associated eicosanoid/glutathione metabolism-like domain"/>
    <property type="match status" value="2"/>
</dbReference>
<evidence type="ECO:0000313" key="3">
    <source>
        <dbReference type="RefSeq" id="XP_024611155.1"/>
    </source>
</evidence>
<dbReference type="GO" id="GO:0019370">
    <property type="term" value="P:leukotriene biosynthetic process"/>
    <property type="evidence" value="ECO:0007669"/>
    <property type="project" value="UniProtKB-UniRule"/>
</dbReference>
<sequence length="162" mass="18378">MDYETLGNVVLLAIVTLISVVQNGFFAHKLEHESKTHNGWSFQRTGTLAFERVYTAKYTRNTSTRGTTPTEHLLNAGRRPQTSQKPELCRCVPHLPCHALERRASLQSSTRGYIFGKRIILFLFLMSLAGILNYFLILLFGSDFENYMKTIANTISPLLLIP</sequence>
<dbReference type="PRINTS" id="PR00488">
    <property type="entry name" value="5LPOXGNASEAP"/>
</dbReference>
<feature type="transmembrane region" description="Helical" evidence="1">
    <location>
        <begin position="119"/>
        <end position="140"/>
    </location>
</feature>
<reference evidence="3" key="1">
    <citation type="submission" date="2025-08" db="UniProtKB">
        <authorList>
            <consortium name="RefSeq"/>
        </authorList>
    </citation>
    <scope>IDENTIFICATION</scope>
    <source>
        <tissue evidence="3">Meat</tissue>
    </source>
</reference>
<keyword evidence="1" id="KW-1133">Transmembrane helix</keyword>
<dbReference type="GO" id="GO:0005789">
    <property type="term" value="C:endoplasmic reticulum membrane"/>
    <property type="evidence" value="ECO:0007669"/>
    <property type="project" value="UniProtKB-UniRule"/>
</dbReference>
<name>A0A341C8P2_NEOAA</name>
<keyword evidence="1" id="KW-0434">Leukotriene biosynthesis</keyword>
<dbReference type="SUPFAM" id="SSF161084">
    <property type="entry name" value="MAPEG domain-like"/>
    <property type="match status" value="1"/>
</dbReference>
<keyword evidence="1" id="KW-0812">Transmembrane</keyword>
<protein>
    <submittedName>
        <fullName evidence="3">Arachidonate 5-lipoxygenase-activating protein isoform X2</fullName>
    </submittedName>
</protein>
<dbReference type="CTD" id="241"/>
<dbReference type="GeneID" id="112406543"/>
<dbReference type="InterPro" id="IPR023352">
    <property type="entry name" value="MAPEG-like_dom_sf"/>
</dbReference>
<feature type="transmembrane region" description="Helical" evidence="1">
    <location>
        <begin position="6"/>
        <end position="26"/>
    </location>
</feature>
<proteinExistence type="inferred from homology"/>
<evidence type="ECO:0000313" key="2">
    <source>
        <dbReference type="Proteomes" id="UP000252040"/>
    </source>
</evidence>
<accession>A0A341C8P2</accession>
<gene>
    <name evidence="3" type="primary">ALOX5AP</name>
</gene>
<dbReference type="GO" id="GO:0008047">
    <property type="term" value="F:enzyme activator activity"/>
    <property type="evidence" value="ECO:0007669"/>
    <property type="project" value="UniProtKB-UniRule"/>
</dbReference>
<dbReference type="RefSeq" id="XP_024611155.1">
    <property type="nucleotide sequence ID" value="XM_024755387.1"/>
</dbReference>
<dbReference type="Proteomes" id="UP000252040">
    <property type="component" value="Unplaced"/>
</dbReference>
<comment type="caution">
    <text evidence="1">Lacks conserved residue(s) required for the propagation of feature annotation.</text>
</comment>
<dbReference type="AlphaFoldDB" id="A0A341C8P2"/>
<comment type="similarity">
    <text evidence="1">Belongs to the MAPEG family.</text>
</comment>
<keyword evidence="2" id="KW-1185">Reference proteome</keyword>
<dbReference type="InterPro" id="IPR001446">
    <property type="entry name" value="5_LipOase_AP"/>
</dbReference>
<organism evidence="2 3">
    <name type="scientific">Neophocaena asiaeorientalis asiaeorientalis</name>
    <name type="common">Yangtze finless porpoise</name>
    <name type="synonym">Neophocaena phocaenoides subsp. asiaeorientalis</name>
    <dbReference type="NCBI Taxonomy" id="1706337"/>
    <lineage>
        <taxon>Eukaryota</taxon>
        <taxon>Metazoa</taxon>
        <taxon>Chordata</taxon>
        <taxon>Craniata</taxon>
        <taxon>Vertebrata</taxon>
        <taxon>Euteleostomi</taxon>
        <taxon>Mammalia</taxon>
        <taxon>Eutheria</taxon>
        <taxon>Laurasiatheria</taxon>
        <taxon>Artiodactyla</taxon>
        <taxon>Whippomorpha</taxon>
        <taxon>Cetacea</taxon>
        <taxon>Odontoceti</taxon>
        <taxon>Phocoenidae</taxon>
        <taxon>Neophocaena</taxon>
    </lineage>
</organism>
<keyword evidence="1" id="KW-0256">Endoplasmic reticulum</keyword>
<keyword evidence="1" id="KW-0472">Membrane</keyword>